<keyword evidence="2" id="KW-0472">Membrane</keyword>
<evidence type="ECO:0000259" key="3">
    <source>
        <dbReference type="Pfam" id="PF00350"/>
    </source>
</evidence>
<dbReference type="STRING" id="46731.A0A3M6TRY1"/>
<organism evidence="4 5">
    <name type="scientific">Pocillopora damicornis</name>
    <name type="common">Cauliflower coral</name>
    <name type="synonym">Millepora damicornis</name>
    <dbReference type="NCBI Taxonomy" id="46731"/>
    <lineage>
        <taxon>Eukaryota</taxon>
        <taxon>Metazoa</taxon>
        <taxon>Cnidaria</taxon>
        <taxon>Anthozoa</taxon>
        <taxon>Hexacorallia</taxon>
        <taxon>Scleractinia</taxon>
        <taxon>Astrocoeniina</taxon>
        <taxon>Pocilloporidae</taxon>
        <taxon>Pocillopora</taxon>
    </lineage>
</organism>
<dbReference type="EMBL" id="RCHS01003049">
    <property type="protein sequence ID" value="RMX44099.1"/>
    <property type="molecule type" value="Genomic_DNA"/>
</dbReference>
<keyword evidence="2" id="KW-1133">Transmembrane helix</keyword>
<evidence type="ECO:0000256" key="2">
    <source>
        <dbReference type="SAM" id="Phobius"/>
    </source>
</evidence>
<gene>
    <name evidence="4" type="ORF">pdam_00002460</name>
</gene>
<protein>
    <recommendedName>
        <fullName evidence="3">Dynamin N-terminal domain-containing protein</fullName>
    </recommendedName>
</protein>
<dbReference type="InterPro" id="IPR017441">
    <property type="entry name" value="Protein_kinase_ATP_BS"/>
</dbReference>
<dbReference type="PANTHER" id="PTHR26392:SF92">
    <property type="entry name" value="PROTEIN KINASE DOMAIN-CONTAINING PROTEIN"/>
    <property type="match status" value="1"/>
</dbReference>
<dbReference type="Pfam" id="PF00350">
    <property type="entry name" value="Dynamin_N"/>
    <property type="match status" value="1"/>
</dbReference>
<proteinExistence type="predicted"/>
<keyword evidence="1" id="KW-0547">Nucleotide-binding</keyword>
<sequence length="554" mass="62897">LPLGSFNMATGKAKTIDEIDNMKEMFDVMEALEISYPDLQKLDEMKSRAKSEFGQLLSISRWTAGEAFSVLSKIKDEDAKVKEFLLSFYREVQTCYDDLDDNIQTLLKKKMGNVKEKMKSHQIKMKKEDYYLLVAGETGSGKTSLINLILGEELLPFSILSNTSTICELKYGEERRIVAHFKDKDLATPLPTKTFNLVEPQTSQKSYLEQISPFIQSGREKGSIYKKVELYWPHQLLKLPSVIIHIYVGENNLRISLVRFQNGVVIIDSPGNITKVMENRLQEIIKRWEEDNHAFADTCESLVRHFKERYNRFEGELRILQGALSSDEIMPQVQREAGFELTITDKIVIFVTSPIWIPISLIILVVGAPKVGVMAIMSKLKDKGRIRDYDENKCAFMRDASTEYLSCVTKQEAALMNFVRDQLRDAALCLKQIETRIPELIEADKLLCEQLLEEKRSKKDVKDTYVPMLDAASEIRGRLAVFGFEEGLEAGISSEMLDLKGQSDCLGRGAFASVYRGIMKTENGDEQTVALKICTSPLKADNACDIINEIELLK</sequence>
<reference evidence="4 5" key="1">
    <citation type="journal article" date="2018" name="Sci. Rep.">
        <title>Comparative analysis of the Pocillopora damicornis genome highlights role of immune system in coral evolution.</title>
        <authorList>
            <person name="Cunning R."/>
            <person name="Bay R.A."/>
            <person name="Gillette P."/>
            <person name="Baker A.C."/>
            <person name="Traylor-Knowles N."/>
        </authorList>
    </citation>
    <scope>NUCLEOTIDE SEQUENCE [LARGE SCALE GENOMIC DNA]</scope>
    <source>
        <strain evidence="4">RSMAS</strain>
        <tissue evidence="4">Whole animal</tissue>
    </source>
</reference>
<evidence type="ECO:0000313" key="5">
    <source>
        <dbReference type="Proteomes" id="UP000275408"/>
    </source>
</evidence>
<keyword evidence="1" id="KW-0067">ATP-binding</keyword>
<feature type="non-terminal residue" evidence="4">
    <location>
        <position position="1"/>
    </location>
</feature>
<feature type="domain" description="Dynamin N-terminal" evidence="3">
    <location>
        <begin position="133"/>
        <end position="286"/>
    </location>
</feature>
<evidence type="ECO:0000256" key="1">
    <source>
        <dbReference type="PROSITE-ProRule" id="PRU10141"/>
    </source>
</evidence>
<keyword evidence="2" id="KW-0812">Transmembrane</keyword>
<dbReference type="PROSITE" id="PS00675">
    <property type="entry name" value="SIGMA54_INTERACT_1"/>
    <property type="match status" value="1"/>
</dbReference>
<dbReference type="PANTHER" id="PTHR26392">
    <property type="entry name" value="MITOGEN-ACTIVATED PROTEIN KINASE KINASE KINASE 7-RELATED"/>
    <property type="match status" value="1"/>
</dbReference>
<dbReference type="Proteomes" id="UP000275408">
    <property type="component" value="Unassembled WGS sequence"/>
</dbReference>
<dbReference type="SUPFAM" id="SSF56112">
    <property type="entry name" value="Protein kinase-like (PK-like)"/>
    <property type="match status" value="1"/>
</dbReference>
<dbReference type="Gene3D" id="3.30.200.20">
    <property type="entry name" value="Phosphorylase Kinase, domain 1"/>
    <property type="match status" value="1"/>
</dbReference>
<accession>A0A3M6TRY1</accession>
<dbReference type="InterPro" id="IPR011009">
    <property type="entry name" value="Kinase-like_dom_sf"/>
</dbReference>
<dbReference type="GO" id="GO:0005524">
    <property type="term" value="F:ATP binding"/>
    <property type="evidence" value="ECO:0007669"/>
    <property type="project" value="UniProtKB-UniRule"/>
</dbReference>
<dbReference type="OrthoDB" id="5985366at2759"/>
<dbReference type="SUPFAM" id="SSF52540">
    <property type="entry name" value="P-loop containing nucleoside triphosphate hydrolases"/>
    <property type="match status" value="1"/>
</dbReference>
<keyword evidence="5" id="KW-1185">Reference proteome</keyword>
<comment type="caution">
    <text evidence="4">The sequence shown here is derived from an EMBL/GenBank/DDBJ whole genome shotgun (WGS) entry which is preliminary data.</text>
</comment>
<dbReference type="InterPro" id="IPR025662">
    <property type="entry name" value="Sigma_54_int_dom_ATP-bd_1"/>
</dbReference>
<dbReference type="InterPro" id="IPR027417">
    <property type="entry name" value="P-loop_NTPase"/>
</dbReference>
<name>A0A3M6TRY1_POCDA</name>
<feature type="binding site" evidence="1">
    <location>
        <position position="539"/>
    </location>
    <ligand>
        <name>ATP</name>
        <dbReference type="ChEBI" id="CHEBI:30616"/>
    </ligand>
</feature>
<dbReference type="InterPro" id="IPR045063">
    <property type="entry name" value="Dynamin_N"/>
</dbReference>
<dbReference type="Gene3D" id="3.40.50.300">
    <property type="entry name" value="P-loop containing nucleotide triphosphate hydrolases"/>
    <property type="match status" value="1"/>
</dbReference>
<dbReference type="AlphaFoldDB" id="A0A3M6TRY1"/>
<feature type="transmembrane region" description="Helical" evidence="2">
    <location>
        <begin position="355"/>
        <end position="377"/>
    </location>
</feature>
<dbReference type="PROSITE" id="PS00107">
    <property type="entry name" value="PROTEIN_KINASE_ATP"/>
    <property type="match status" value="1"/>
</dbReference>
<evidence type="ECO:0000313" key="4">
    <source>
        <dbReference type="EMBL" id="RMX44099.1"/>
    </source>
</evidence>